<dbReference type="Proteomes" id="UP000681722">
    <property type="component" value="Unassembled WGS sequence"/>
</dbReference>
<evidence type="ECO:0000256" key="4">
    <source>
        <dbReference type="ARBA" id="ARBA00022723"/>
    </source>
</evidence>
<dbReference type="EMBL" id="CAJNOQ010000404">
    <property type="protein sequence ID" value="CAF0797331.1"/>
    <property type="molecule type" value="Genomic_DNA"/>
</dbReference>
<feature type="transmembrane region" description="Helical" evidence="9">
    <location>
        <begin position="364"/>
        <end position="383"/>
    </location>
</feature>
<dbReference type="EMBL" id="CAJOBA010000783">
    <property type="protein sequence ID" value="CAF3556244.1"/>
    <property type="molecule type" value="Genomic_DNA"/>
</dbReference>
<dbReference type="EMBL" id="CAJNOK010000783">
    <property type="protein sequence ID" value="CAF0775139.1"/>
    <property type="molecule type" value="Genomic_DNA"/>
</dbReference>
<evidence type="ECO:0000259" key="10">
    <source>
        <dbReference type="PROSITE" id="PS51873"/>
    </source>
</evidence>
<keyword evidence="5" id="KW-0677">Repeat</keyword>
<dbReference type="AlphaFoldDB" id="A0A813SPB8"/>
<evidence type="ECO:0000313" key="14">
    <source>
        <dbReference type="EMBL" id="CAF3582087.1"/>
    </source>
</evidence>
<evidence type="ECO:0000256" key="8">
    <source>
        <dbReference type="ARBA" id="ARBA00022833"/>
    </source>
</evidence>
<evidence type="ECO:0000256" key="9">
    <source>
        <dbReference type="SAM" id="Phobius"/>
    </source>
</evidence>
<keyword evidence="8" id="KW-0862">Zinc</keyword>
<feature type="domain" description="RING-type" evidence="10">
    <location>
        <begin position="96"/>
        <end position="335"/>
    </location>
</feature>
<dbReference type="PROSITE" id="PS51873">
    <property type="entry name" value="TRIAD"/>
    <property type="match status" value="1"/>
</dbReference>
<evidence type="ECO:0000313" key="11">
    <source>
        <dbReference type="EMBL" id="CAF0775139.1"/>
    </source>
</evidence>
<dbReference type="PANTHER" id="PTHR11685">
    <property type="entry name" value="RBR FAMILY RING FINGER AND IBR DOMAIN-CONTAINING"/>
    <property type="match status" value="1"/>
</dbReference>
<feature type="transmembrane region" description="Helical" evidence="9">
    <location>
        <begin position="337"/>
        <end position="358"/>
    </location>
</feature>
<comment type="catalytic activity">
    <reaction evidence="1">
        <text>[E2 ubiquitin-conjugating enzyme]-S-ubiquitinyl-L-cysteine + [acceptor protein]-L-lysine = [E2 ubiquitin-conjugating enzyme]-L-cysteine + [acceptor protein]-N(6)-ubiquitinyl-L-lysine.</text>
        <dbReference type="EC" id="2.3.2.31"/>
    </reaction>
</comment>
<evidence type="ECO:0000256" key="5">
    <source>
        <dbReference type="ARBA" id="ARBA00022737"/>
    </source>
</evidence>
<dbReference type="Proteomes" id="UP000663829">
    <property type="component" value="Unassembled WGS sequence"/>
</dbReference>
<dbReference type="InterPro" id="IPR002867">
    <property type="entry name" value="IBR_dom"/>
</dbReference>
<keyword evidence="9" id="KW-1133">Transmembrane helix</keyword>
<keyword evidence="15" id="KW-1185">Reference proteome</keyword>
<dbReference type="Pfam" id="PF22191">
    <property type="entry name" value="IBR_1"/>
    <property type="match status" value="1"/>
</dbReference>
<dbReference type="EC" id="2.3.2.31" evidence="2"/>
<dbReference type="SUPFAM" id="SSF57850">
    <property type="entry name" value="RING/U-box"/>
    <property type="match status" value="3"/>
</dbReference>
<dbReference type="GO" id="GO:0008270">
    <property type="term" value="F:zinc ion binding"/>
    <property type="evidence" value="ECO:0007669"/>
    <property type="project" value="UniProtKB-KW"/>
</dbReference>
<keyword evidence="6" id="KW-0863">Zinc-finger</keyword>
<dbReference type="Proteomes" id="UP000682733">
    <property type="component" value="Unassembled WGS sequence"/>
</dbReference>
<keyword evidence="9" id="KW-0812">Transmembrane</keyword>
<dbReference type="Pfam" id="PF01485">
    <property type="entry name" value="IBR"/>
    <property type="match status" value="1"/>
</dbReference>
<evidence type="ECO:0000256" key="1">
    <source>
        <dbReference type="ARBA" id="ARBA00001798"/>
    </source>
</evidence>
<evidence type="ECO:0000256" key="7">
    <source>
        <dbReference type="ARBA" id="ARBA00022786"/>
    </source>
</evidence>
<dbReference type="InterPro" id="IPR031127">
    <property type="entry name" value="E3_UB_ligase_RBR"/>
</dbReference>
<accession>A0A813SPB8</accession>
<dbReference type="OrthoDB" id="10009520at2759"/>
<reference evidence="12" key="1">
    <citation type="submission" date="2021-02" db="EMBL/GenBank/DDBJ databases">
        <authorList>
            <person name="Nowell W R."/>
        </authorList>
    </citation>
    <scope>NUCLEOTIDE SEQUENCE</scope>
</reference>
<name>A0A813SPB8_9BILA</name>
<dbReference type="InterPro" id="IPR013083">
    <property type="entry name" value="Znf_RING/FYVE/PHD"/>
</dbReference>
<dbReference type="GO" id="GO:0061630">
    <property type="term" value="F:ubiquitin protein ligase activity"/>
    <property type="evidence" value="ECO:0007669"/>
    <property type="project" value="UniProtKB-EC"/>
</dbReference>
<evidence type="ECO:0000256" key="3">
    <source>
        <dbReference type="ARBA" id="ARBA00022679"/>
    </source>
</evidence>
<organism evidence="12 15">
    <name type="scientific">Didymodactylos carnosus</name>
    <dbReference type="NCBI Taxonomy" id="1234261"/>
    <lineage>
        <taxon>Eukaryota</taxon>
        <taxon>Metazoa</taxon>
        <taxon>Spiralia</taxon>
        <taxon>Gnathifera</taxon>
        <taxon>Rotifera</taxon>
        <taxon>Eurotatoria</taxon>
        <taxon>Bdelloidea</taxon>
        <taxon>Philodinida</taxon>
        <taxon>Philodinidae</taxon>
        <taxon>Didymodactylos</taxon>
    </lineage>
</organism>
<sequence>MAVVDERSRTNRLFRTWPFFSQRRRKTVDRYGQQSYTDSDINLRRNDTSNLNTIFITNSSKSLEIDNYTNMDIRTTNFLAPVFNIQRLVMAEDNDEIGICPICCDPIYSLSQKHMSCCNTNLCSMCFITHISTGIKQGKGKIECPSCTEEINKNEILYYDELPIQLRERYQQNLAQALSEQYPNTYKLCPNCNWITIIDDKQQFKVTTNLFSSMIDRPAKIIECEHCQQSWCWRCYAPMHDGQSCKEFKKDRTRIDTWAKGKRLTDNQRNAQKCPKCAIYIEKIDGCNHMQCGKCNAKFCYECGKRMRLPAYIGHDAKYSIFGCRYKLFPHNRFLRYFIRGSIFTGLVLVTPIVLGIIVALIGIGIPIIIIVGCLGLPVFLCIECKKSSS</sequence>
<protein>
    <recommendedName>
        <fullName evidence="2">RBR-type E3 ubiquitin transferase</fullName>
        <ecNumber evidence="2">2.3.2.31</ecNumber>
    </recommendedName>
</protein>
<keyword evidence="9" id="KW-0472">Membrane</keyword>
<dbReference type="SMART" id="SM00647">
    <property type="entry name" value="IBR"/>
    <property type="match status" value="2"/>
</dbReference>
<dbReference type="GO" id="GO:0016567">
    <property type="term" value="P:protein ubiquitination"/>
    <property type="evidence" value="ECO:0007669"/>
    <property type="project" value="InterPro"/>
</dbReference>
<evidence type="ECO:0000313" key="15">
    <source>
        <dbReference type="Proteomes" id="UP000663829"/>
    </source>
</evidence>
<dbReference type="InterPro" id="IPR044066">
    <property type="entry name" value="TRIAD_supradom"/>
</dbReference>
<evidence type="ECO:0000256" key="2">
    <source>
        <dbReference type="ARBA" id="ARBA00012251"/>
    </source>
</evidence>
<dbReference type="Proteomes" id="UP000677228">
    <property type="component" value="Unassembled WGS sequence"/>
</dbReference>
<keyword evidence="7" id="KW-0833">Ubl conjugation pathway</keyword>
<keyword evidence="4" id="KW-0479">Metal-binding</keyword>
<evidence type="ECO:0000313" key="13">
    <source>
        <dbReference type="EMBL" id="CAF3556244.1"/>
    </source>
</evidence>
<dbReference type="EMBL" id="CAJOBC010000404">
    <property type="protein sequence ID" value="CAF3582087.1"/>
    <property type="molecule type" value="Genomic_DNA"/>
</dbReference>
<keyword evidence="3" id="KW-0808">Transferase</keyword>
<comment type="caution">
    <text evidence="12">The sequence shown here is derived from an EMBL/GenBank/DDBJ whole genome shotgun (WGS) entry which is preliminary data.</text>
</comment>
<evidence type="ECO:0000256" key="6">
    <source>
        <dbReference type="ARBA" id="ARBA00022771"/>
    </source>
</evidence>
<dbReference type="Gene3D" id="1.20.120.1750">
    <property type="match status" value="1"/>
</dbReference>
<dbReference type="Gene3D" id="3.30.40.10">
    <property type="entry name" value="Zinc/RING finger domain, C3HC4 (zinc finger)"/>
    <property type="match status" value="1"/>
</dbReference>
<evidence type="ECO:0000313" key="12">
    <source>
        <dbReference type="EMBL" id="CAF0797331.1"/>
    </source>
</evidence>
<gene>
    <name evidence="12" type="ORF">GPM918_LOCUS3326</name>
    <name evidence="11" type="ORF">OVA965_LOCUS3298</name>
    <name evidence="14" type="ORF">SRO942_LOCUS3326</name>
    <name evidence="13" type="ORF">TMI583_LOCUS3297</name>
</gene>
<proteinExistence type="predicted"/>